<dbReference type="AlphaFoldDB" id="A0A8T0HG20"/>
<accession>A0A8T0HG20</accession>
<feature type="region of interest" description="Disordered" evidence="1">
    <location>
        <begin position="54"/>
        <end position="78"/>
    </location>
</feature>
<name>A0A8T0HG20_CERPU</name>
<dbReference type="EMBL" id="CM026427">
    <property type="protein sequence ID" value="KAG0569019.1"/>
    <property type="molecule type" value="Genomic_DNA"/>
</dbReference>
<dbReference type="Proteomes" id="UP000822688">
    <property type="component" value="Chromosome 6"/>
</dbReference>
<sequence length="78" mass="8811">MTSSLLYLRSPQLLMQKSKRLLSLGHHSLTPETSRESALLTTEKAAIIPQQSHAWKVPAHHHHRRASSTRICDSESET</sequence>
<feature type="compositionally biased region" description="Basic residues" evidence="1">
    <location>
        <begin position="58"/>
        <end position="67"/>
    </location>
</feature>
<evidence type="ECO:0000256" key="1">
    <source>
        <dbReference type="SAM" id="MobiDB-lite"/>
    </source>
</evidence>
<reference evidence="2 3" key="1">
    <citation type="submission" date="2020-06" db="EMBL/GenBank/DDBJ databases">
        <title>WGS assembly of Ceratodon purpureus strain R40.</title>
        <authorList>
            <person name="Carey S.B."/>
            <person name="Jenkins J."/>
            <person name="Shu S."/>
            <person name="Lovell J.T."/>
            <person name="Sreedasyam A."/>
            <person name="Maumus F."/>
            <person name="Tiley G.P."/>
            <person name="Fernandez-Pozo N."/>
            <person name="Barry K."/>
            <person name="Chen C."/>
            <person name="Wang M."/>
            <person name="Lipzen A."/>
            <person name="Daum C."/>
            <person name="Saski C.A."/>
            <person name="Payton A.C."/>
            <person name="Mcbreen J.C."/>
            <person name="Conrad R.E."/>
            <person name="Kollar L.M."/>
            <person name="Olsson S."/>
            <person name="Huttunen S."/>
            <person name="Landis J.B."/>
            <person name="Wickett N.J."/>
            <person name="Johnson M.G."/>
            <person name="Rensing S.A."/>
            <person name="Grimwood J."/>
            <person name="Schmutz J."/>
            <person name="Mcdaniel S.F."/>
        </authorList>
    </citation>
    <scope>NUCLEOTIDE SEQUENCE [LARGE SCALE GENOMIC DNA]</scope>
    <source>
        <strain evidence="2 3">R40</strain>
    </source>
</reference>
<organism evidence="2 3">
    <name type="scientific">Ceratodon purpureus</name>
    <name type="common">Fire moss</name>
    <name type="synonym">Dicranum purpureum</name>
    <dbReference type="NCBI Taxonomy" id="3225"/>
    <lineage>
        <taxon>Eukaryota</taxon>
        <taxon>Viridiplantae</taxon>
        <taxon>Streptophyta</taxon>
        <taxon>Embryophyta</taxon>
        <taxon>Bryophyta</taxon>
        <taxon>Bryophytina</taxon>
        <taxon>Bryopsida</taxon>
        <taxon>Dicranidae</taxon>
        <taxon>Pseudoditrichales</taxon>
        <taxon>Ditrichaceae</taxon>
        <taxon>Ceratodon</taxon>
    </lineage>
</organism>
<gene>
    <name evidence="2" type="ORF">KC19_6G059600</name>
</gene>
<comment type="caution">
    <text evidence="2">The sequence shown here is derived from an EMBL/GenBank/DDBJ whole genome shotgun (WGS) entry which is preliminary data.</text>
</comment>
<evidence type="ECO:0000313" key="3">
    <source>
        <dbReference type="Proteomes" id="UP000822688"/>
    </source>
</evidence>
<proteinExistence type="predicted"/>
<protein>
    <submittedName>
        <fullName evidence="2">Uncharacterized protein</fullName>
    </submittedName>
</protein>
<evidence type="ECO:0000313" key="2">
    <source>
        <dbReference type="EMBL" id="KAG0569019.1"/>
    </source>
</evidence>
<keyword evidence="3" id="KW-1185">Reference proteome</keyword>